<dbReference type="AlphaFoldDB" id="A0A9D4LB85"/>
<protein>
    <submittedName>
        <fullName evidence="1">Uncharacterized protein</fullName>
    </submittedName>
</protein>
<gene>
    <name evidence="1" type="ORF">DPMN_097418</name>
</gene>
<name>A0A9D4LB85_DREPO</name>
<dbReference type="EMBL" id="JAIWYP010000003">
    <property type="protein sequence ID" value="KAH3854860.1"/>
    <property type="molecule type" value="Genomic_DNA"/>
</dbReference>
<dbReference type="Proteomes" id="UP000828390">
    <property type="component" value="Unassembled WGS sequence"/>
</dbReference>
<accession>A0A9D4LB85</accession>
<keyword evidence="2" id="KW-1185">Reference proteome</keyword>
<evidence type="ECO:0000313" key="2">
    <source>
        <dbReference type="Proteomes" id="UP000828390"/>
    </source>
</evidence>
<evidence type="ECO:0000313" key="1">
    <source>
        <dbReference type="EMBL" id="KAH3854860.1"/>
    </source>
</evidence>
<sequence>MTWIQSTLNVHTNRWKSKDKEHTGDTVPEIPSLKRKLEITNVKSLQIHVETLSVKLDEYDLSIQQYRDICVDITETNNYFDNRLSFIEQ</sequence>
<proteinExistence type="predicted"/>
<reference evidence="1" key="2">
    <citation type="submission" date="2020-11" db="EMBL/GenBank/DDBJ databases">
        <authorList>
            <person name="McCartney M.A."/>
            <person name="Auch B."/>
            <person name="Kono T."/>
            <person name="Mallez S."/>
            <person name="Becker A."/>
            <person name="Gohl D.M."/>
            <person name="Silverstein K.A.T."/>
            <person name="Koren S."/>
            <person name="Bechman K.B."/>
            <person name="Herman A."/>
            <person name="Abrahante J.E."/>
            <person name="Garbe J."/>
        </authorList>
    </citation>
    <scope>NUCLEOTIDE SEQUENCE</scope>
    <source>
        <strain evidence="1">Duluth1</strain>
        <tissue evidence="1">Whole animal</tissue>
    </source>
</reference>
<comment type="caution">
    <text evidence="1">The sequence shown here is derived from an EMBL/GenBank/DDBJ whole genome shotgun (WGS) entry which is preliminary data.</text>
</comment>
<organism evidence="1 2">
    <name type="scientific">Dreissena polymorpha</name>
    <name type="common">Zebra mussel</name>
    <name type="synonym">Mytilus polymorpha</name>
    <dbReference type="NCBI Taxonomy" id="45954"/>
    <lineage>
        <taxon>Eukaryota</taxon>
        <taxon>Metazoa</taxon>
        <taxon>Spiralia</taxon>
        <taxon>Lophotrochozoa</taxon>
        <taxon>Mollusca</taxon>
        <taxon>Bivalvia</taxon>
        <taxon>Autobranchia</taxon>
        <taxon>Heteroconchia</taxon>
        <taxon>Euheterodonta</taxon>
        <taxon>Imparidentia</taxon>
        <taxon>Neoheterodontei</taxon>
        <taxon>Myida</taxon>
        <taxon>Dreissenoidea</taxon>
        <taxon>Dreissenidae</taxon>
        <taxon>Dreissena</taxon>
    </lineage>
</organism>
<reference evidence="1" key="1">
    <citation type="journal article" date="2019" name="bioRxiv">
        <title>The Genome of the Zebra Mussel, Dreissena polymorpha: A Resource for Invasive Species Research.</title>
        <authorList>
            <person name="McCartney M.A."/>
            <person name="Auch B."/>
            <person name="Kono T."/>
            <person name="Mallez S."/>
            <person name="Zhang Y."/>
            <person name="Obille A."/>
            <person name="Becker A."/>
            <person name="Abrahante J.E."/>
            <person name="Garbe J."/>
            <person name="Badalamenti J.P."/>
            <person name="Herman A."/>
            <person name="Mangelson H."/>
            <person name="Liachko I."/>
            <person name="Sullivan S."/>
            <person name="Sone E.D."/>
            <person name="Koren S."/>
            <person name="Silverstein K.A.T."/>
            <person name="Beckman K.B."/>
            <person name="Gohl D.M."/>
        </authorList>
    </citation>
    <scope>NUCLEOTIDE SEQUENCE</scope>
    <source>
        <strain evidence="1">Duluth1</strain>
        <tissue evidence="1">Whole animal</tissue>
    </source>
</reference>